<comment type="caution">
    <text evidence="1">The sequence shown here is derived from an EMBL/GenBank/DDBJ whole genome shotgun (WGS) entry which is preliminary data.</text>
</comment>
<evidence type="ECO:0000313" key="2">
    <source>
        <dbReference type="Proteomes" id="UP000075288"/>
    </source>
</evidence>
<dbReference type="EMBL" id="LQYG01000018">
    <property type="protein sequence ID" value="KYC65303.1"/>
    <property type="molecule type" value="Genomic_DNA"/>
</dbReference>
<proteinExistence type="predicted"/>
<accession>A0A150K6Y1</accession>
<gene>
    <name evidence="1" type="ORF">B4098_0256</name>
</gene>
<name>A0A150K6Y1_HEYCO</name>
<organism evidence="1 2">
    <name type="scientific">Heyndrickxia coagulans</name>
    <name type="common">Weizmannia coagulans</name>
    <dbReference type="NCBI Taxonomy" id="1398"/>
    <lineage>
        <taxon>Bacteria</taxon>
        <taxon>Bacillati</taxon>
        <taxon>Bacillota</taxon>
        <taxon>Bacilli</taxon>
        <taxon>Bacillales</taxon>
        <taxon>Bacillaceae</taxon>
        <taxon>Heyndrickxia</taxon>
    </lineage>
</organism>
<sequence>MLLLSCLQIRLGTGEKARRVPARFSLSAFCLGHFVDG</sequence>
<dbReference type="Proteomes" id="UP000075288">
    <property type="component" value="Unassembled WGS sequence"/>
</dbReference>
<reference evidence="1 2" key="1">
    <citation type="submission" date="2016-01" db="EMBL/GenBank/DDBJ databases">
        <title>Genome Sequences of Twelve Sporeforming Bacillus Species Isolated from Foods.</title>
        <authorList>
            <person name="Berendsen E.M."/>
            <person name="Wells-Bennik M.H."/>
            <person name="Krawcyk A.O."/>
            <person name="De Jong A."/>
            <person name="Holsappel S."/>
            <person name="Eijlander R.T."/>
            <person name="Kuipers O.P."/>
        </authorList>
    </citation>
    <scope>NUCLEOTIDE SEQUENCE [LARGE SCALE GENOMIC DNA]</scope>
    <source>
        <strain evidence="1 2">B4098</strain>
    </source>
</reference>
<dbReference type="AlphaFoldDB" id="A0A150K6Y1"/>
<protein>
    <submittedName>
        <fullName evidence="1">Uncharacterized protein</fullName>
    </submittedName>
</protein>
<evidence type="ECO:0000313" key="1">
    <source>
        <dbReference type="EMBL" id="KYC65303.1"/>
    </source>
</evidence>